<dbReference type="AlphaFoldDB" id="A0A814TTM3"/>
<dbReference type="Proteomes" id="UP000663870">
    <property type="component" value="Unassembled WGS sequence"/>
</dbReference>
<protein>
    <recommendedName>
        <fullName evidence="6">Methyltransferase</fullName>
    </recommendedName>
</protein>
<dbReference type="NCBIfam" id="NF041278">
    <property type="entry name" value="CmcJ_NvfI_EfuI"/>
    <property type="match status" value="1"/>
</dbReference>
<reference evidence="2" key="1">
    <citation type="submission" date="2021-02" db="EMBL/GenBank/DDBJ databases">
        <authorList>
            <person name="Nowell W R."/>
        </authorList>
    </citation>
    <scope>NUCLEOTIDE SEQUENCE</scope>
</reference>
<evidence type="ECO:0000313" key="2">
    <source>
        <dbReference type="EMBL" id="CAF1164352.1"/>
    </source>
</evidence>
<dbReference type="Proteomes" id="UP000663854">
    <property type="component" value="Unassembled WGS sequence"/>
</dbReference>
<dbReference type="GO" id="GO:0016491">
    <property type="term" value="F:oxidoreductase activity"/>
    <property type="evidence" value="ECO:0007669"/>
    <property type="project" value="InterPro"/>
</dbReference>
<comment type="similarity">
    <text evidence="1">Belongs to the asaB hydroxylase/desaturase family.</text>
</comment>
<evidence type="ECO:0008006" key="6">
    <source>
        <dbReference type="Google" id="ProtNLM"/>
    </source>
</evidence>
<dbReference type="InterPro" id="IPR044053">
    <property type="entry name" value="AsaB-like"/>
</dbReference>
<sequence length="279" mass="32258">MVDDVIGKVNYLTTTIDGSTPWLIASLVPVSLRSNLVQSSVDVTIHDLRGKENSVNLDTNALEVAKYNGCIQEEFEEGSETQKIYYEEIIDLLKKRLGASRVIIYHYVFRSRGSSLTDEECNMTHRNPVFYPHVDTDASIVKRLVEKLLNKEEAERAMKNRIQIINIWRPIGQNPITEKPLAICDYQSVDVDKDVHPLSIRDTDCHPTGYIMSRNYQDKHIWYYLSQMKSDEMFLFKIFDSKPNVAQFAFHTAFINQNASTSNDKQKSLEIRCMIFYDK</sequence>
<evidence type="ECO:0000313" key="5">
    <source>
        <dbReference type="Proteomes" id="UP000663870"/>
    </source>
</evidence>
<dbReference type="PANTHER" id="PTHR34598">
    <property type="entry name" value="BLL6449 PROTEIN"/>
    <property type="match status" value="1"/>
</dbReference>
<dbReference type="EMBL" id="CAJNOL010001765">
    <property type="protein sequence ID" value="CAF1415843.1"/>
    <property type="molecule type" value="Genomic_DNA"/>
</dbReference>
<evidence type="ECO:0000313" key="3">
    <source>
        <dbReference type="EMBL" id="CAF1415843.1"/>
    </source>
</evidence>
<gene>
    <name evidence="3" type="ORF">JXQ802_LOCUS35559</name>
    <name evidence="2" type="ORF">PYM288_LOCUS22922</name>
</gene>
<organism evidence="2 4">
    <name type="scientific">Rotaria sordida</name>
    <dbReference type="NCBI Taxonomy" id="392033"/>
    <lineage>
        <taxon>Eukaryota</taxon>
        <taxon>Metazoa</taxon>
        <taxon>Spiralia</taxon>
        <taxon>Gnathifera</taxon>
        <taxon>Rotifera</taxon>
        <taxon>Eurotatoria</taxon>
        <taxon>Bdelloidea</taxon>
        <taxon>Philodinida</taxon>
        <taxon>Philodinidae</taxon>
        <taxon>Rotaria</taxon>
    </lineage>
</organism>
<evidence type="ECO:0000256" key="1">
    <source>
        <dbReference type="ARBA" id="ARBA00023604"/>
    </source>
</evidence>
<name>A0A814TTM3_9BILA</name>
<keyword evidence="5" id="KW-1185">Reference proteome</keyword>
<evidence type="ECO:0000313" key="4">
    <source>
        <dbReference type="Proteomes" id="UP000663854"/>
    </source>
</evidence>
<proteinExistence type="inferred from homology"/>
<dbReference type="EMBL" id="CAJNOH010001020">
    <property type="protein sequence ID" value="CAF1164352.1"/>
    <property type="molecule type" value="Genomic_DNA"/>
</dbReference>
<accession>A0A814TTM3</accession>
<dbReference type="PANTHER" id="PTHR34598:SF3">
    <property type="entry name" value="OXIDOREDUCTASE AN1597"/>
    <property type="match status" value="1"/>
</dbReference>
<comment type="caution">
    <text evidence="2">The sequence shown here is derived from an EMBL/GenBank/DDBJ whole genome shotgun (WGS) entry which is preliminary data.</text>
</comment>